<evidence type="ECO:0000256" key="1">
    <source>
        <dbReference type="ARBA" id="ARBA00004442"/>
    </source>
</evidence>
<dbReference type="AlphaFoldDB" id="A0AAU9CNW9"/>
<evidence type="ECO:0000313" key="10">
    <source>
        <dbReference type="Proteomes" id="UP001348817"/>
    </source>
</evidence>
<evidence type="ECO:0000256" key="4">
    <source>
        <dbReference type="ARBA" id="ARBA00023136"/>
    </source>
</evidence>
<dbReference type="InterPro" id="IPR033985">
    <property type="entry name" value="SusD-like_N"/>
</dbReference>
<comment type="similarity">
    <text evidence="2">Belongs to the SusD family.</text>
</comment>
<dbReference type="SUPFAM" id="SSF48452">
    <property type="entry name" value="TPR-like"/>
    <property type="match status" value="1"/>
</dbReference>
<keyword evidence="4" id="KW-0472">Membrane</keyword>
<name>A0AAU9CNW9_9BACT</name>
<evidence type="ECO:0000259" key="8">
    <source>
        <dbReference type="Pfam" id="PF14322"/>
    </source>
</evidence>
<reference evidence="9 10" key="1">
    <citation type="submission" date="2021-12" db="EMBL/GenBank/DDBJ databases">
        <title>Genome sequencing of bacteria with rrn-lacking chromosome and rrn-plasmid.</title>
        <authorList>
            <person name="Anda M."/>
            <person name="Iwasaki W."/>
        </authorList>
    </citation>
    <scope>NUCLEOTIDE SEQUENCE [LARGE SCALE GENOMIC DNA]</scope>
    <source>
        <strain evidence="9 10">DSM 100852</strain>
    </source>
</reference>
<dbReference type="RefSeq" id="WP_338391224.1">
    <property type="nucleotide sequence ID" value="NZ_AP025314.1"/>
</dbReference>
<dbReference type="Gene3D" id="1.25.40.390">
    <property type="match status" value="1"/>
</dbReference>
<feature type="domain" description="RagB/SusD" evidence="7">
    <location>
        <begin position="274"/>
        <end position="513"/>
    </location>
</feature>
<evidence type="ECO:0000256" key="6">
    <source>
        <dbReference type="SAM" id="SignalP"/>
    </source>
</evidence>
<dbReference type="Proteomes" id="UP001348817">
    <property type="component" value="Chromosome"/>
</dbReference>
<keyword evidence="5" id="KW-0998">Cell outer membrane</keyword>
<feature type="chain" id="PRO_5043874299" evidence="6">
    <location>
        <begin position="19"/>
        <end position="513"/>
    </location>
</feature>
<dbReference type="GO" id="GO:0009279">
    <property type="term" value="C:cell outer membrane"/>
    <property type="evidence" value="ECO:0007669"/>
    <property type="project" value="UniProtKB-SubCell"/>
</dbReference>
<feature type="domain" description="SusD-like N-terminal" evidence="8">
    <location>
        <begin position="62"/>
        <end position="212"/>
    </location>
</feature>
<evidence type="ECO:0000256" key="2">
    <source>
        <dbReference type="ARBA" id="ARBA00006275"/>
    </source>
</evidence>
<dbReference type="InterPro" id="IPR012944">
    <property type="entry name" value="SusD_RagB_dom"/>
</dbReference>
<dbReference type="PROSITE" id="PS51257">
    <property type="entry name" value="PROKAR_LIPOPROTEIN"/>
    <property type="match status" value="1"/>
</dbReference>
<proteinExistence type="inferred from homology"/>
<dbReference type="Pfam" id="PF07980">
    <property type="entry name" value="SusD_RagB"/>
    <property type="match status" value="1"/>
</dbReference>
<dbReference type="Pfam" id="PF14322">
    <property type="entry name" value="SusD-like_3"/>
    <property type="match status" value="1"/>
</dbReference>
<evidence type="ECO:0000256" key="3">
    <source>
        <dbReference type="ARBA" id="ARBA00022729"/>
    </source>
</evidence>
<feature type="signal peptide" evidence="6">
    <location>
        <begin position="1"/>
        <end position="18"/>
    </location>
</feature>
<accession>A0AAU9CNW9</accession>
<evidence type="ECO:0000256" key="5">
    <source>
        <dbReference type="ARBA" id="ARBA00023237"/>
    </source>
</evidence>
<dbReference type="KEGG" id="fax:FUAX_20590"/>
<evidence type="ECO:0000259" key="7">
    <source>
        <dbReference type="Pfam" id="PF07980"/>
    </source>
</evidence>
<keyword evidence="10" id="KW-1185">Reference proteome</keyword>
<evidence type="ECO:0000313" key="9">
    <source>
        <dbReference type="EMBL" id="BDD09627.1"/>
    </source>
</evidence>
<dbReference type="InterPro" id="IPR011990">
    <property type="entry name" value="TPR-like_helical_dom_sf"/>
</dbReference>
<keyword evidence="3 6" id="KW-0732">Signal</keyword>
<protein>
    <submittedName>
        <fullName evidence="9">Membrane protein</fullName>
    </submittedName>
</protein>
<organism evidence="9 10">
    <name type="scientific">Fulvitalea axinellae</name>
    <dbReference type="NCBI Taxonomy" id="1182444"/>
    <lineage>
        <taxon>Bacteria</taxon>
        <taxon>Pseudomonadati</taxon>
        <taxon>Bacteroidota</taxon>
        <taxon>Cytophagia</taxon>
        <taxon>Cytophagales</taxon>
        <taxon>Persicobacteraceae</taxon>
        <taxon>Fulvitalea</taxon>
    </lineage>
</organism>
<gene>
    <name evidence="9" type="ORF">FUAX_20590</name>
</gene>
<sequence>MKRILFAIACALVFTACGDEFFETAPKDKLSDLSFWKTEKDFTLAVNALYPYMEGAGNIGLEAMSDNAVRNQNWNADYEVSNGSGTDENSIFFNEWKNNYRGISRANTIIERIADAEIDESAKTGLNAQARFFRAYLHFRMAFLFGDAPLIQKPITIDEGRSLTKTSQAELYSFVFSELDAAENNLPESYSDQDYGRITKGAVQAIKARFYLYVGNWEKAKTEAGKVMGNTMYSLDPDLSYSELFLYKGENSKEHILQHQYVRDAHECGTYGYAPIVAGGGSRISPLRSLYDSYLCTDGLPIADSPLYDPANSAKNRDPRLTATLLTNGSMFGDKKFDSLDDPDSPDYRGKGFDATRTGLNVRKHINVEDFSDNRKSHCDFAVIRFAEILLTYAEAKVELNQLDASVYQSINKLRKRVNMPEVTDGKTQDELRKIVRLERRVELALEGHRFWDIRRWKASEEVMNTDIFGMDVNGKPLFVATRKFNPARDYLYPIPRKELELNKNLLPQNNLY</sequence>
<comment type="subcellular location">
    <subcellularLocation>
        <location evidence="1">Cell outer membrane</location>
    </subcellularLocation>
</comment>
<dbReference type="CDD" id="cd08977">
    <property type="entry name" value="SusD"/>
    <property type="match status" value="1"/>
</dbReference>
<dbReference type="EMBL" id="AP025314">
    <property type="protein sequence ID" value="BDD09627.1"/>
    <property type="molecule type" value="Genomic_DNA"/>
</dbReference>